<dbReference type="InterPro" id="IPR019786">
    <property type="entry name" value="Zinc_finger_PHD-type_CS"/>
</dbReference>
<feature type="coiled-coil region" evidence="5">
    <location>
        <begin position="531"/>
        <end position="572"/>
    </location>
</feature>
<name>A0A6P5ADH6_BRABE</name>
<dbReference type="SUPFAM" id="SSF57903">
    <property type="entry name" value="FYVE/PHD zinc finger"/>
    <property type="match status" value="1"/>
</dbReference>
<dbReference type="InterPro" id="IPR013083">
    <property type="entry name" value="Znf_RING/FYVE/PHD"/>
</dbReference>
<dbReference type="InterPro" id="IPR011011">
    <property type="entry name" value="Znf_FYVE_PHD"/>
</dbReference>
<feature type="domain" description="PHD-type" evidence="7">
    <location>
        <begin position="459"/>
        <end position="506"/>
    </location>
</feature>
<feature type="region of interest" description="Disordered" evidence="6">
    <location>
        <begin position="395"/>
        <end position="448"/>
    </location>
</feature>
<evidence type="ECO:0000256" key="2">
    <source>
        <dbReference type="ARBA" id="ARBA00022771"/>
    </source>
</evidence>
<evidence type="ECO:0000256" key="5">
    <source>
        <dbReference type="SAM" id="Coils"/>
    </source>
</evidence>
<keyword evidence="8" id="KW-1185">Reference proteome</keyword>
<proteinExistence type="predicted"/>
<dbReference type="AlphaFoldDB" id="A0A6P5ADH6"/>
<dbReference type="Pfam" id="PF00628">
    <property type="entry name" value="PHD"/>
    <property type="match status" value="1"/>
</dbReference>
<dbReference type="Gene3D" id="3.30.40.10">
    <property type="entry name" value="Zinc/RING finger domain, C3HC4 (zinc finger)"/>
    <property type="match status" value="1"/>
</dbReference>
<dbReference type="GeneID" id="109481684"/>
<dbReference type="RefSeq" id="XP_019639825.1">
    <property type="nucleotide sequence ID" value="XM_019784266.1"/>
</dbReference>
<dbReference type="GO" id="GO:0008270">
    <property type="term" value="F:zinc ion binding"/>
    <property type="evidence" value="ECO:0007669"/>
    <property type="project" value="UniProtKB-KW"/>
</dbReference>
<gene>
    <name evidence="9 10" type="primary">LOC109481684</name>
</gene>
<dbReference type="PANTHER" id="PTHR24102">
    <property type="entry name" value="PHD FINGER PROTEIN"/>
    <property type="match status" value="1"/>
</dbReference>
<dbReference type="Proteomes" id="UP000515135">
    <property type="component" value="Unplaced"/>
</dbReference>
<dbReference type="PROSITE" id="PS01359">
    <property type="entry name" value="ZF_PHD_1"/>
    <property type="match status" value="1"/>
</dbReference>
<evidence type="ECO:0000259" key="7">
    <source>
        <dbReference type="PROSITE" id="PS50016"/>
    </source>
</evidence>
<evidence type="ECO:0000256" key="6">
    <source>
        <dbReference type="SAM" id="MobiDB-lite"/>
    </source>
</evidence>
<dbReference type="InterPro" id="IPR001965">
    <property type="entry name" value="Znf_PHD"/>
</dbReference>
<feature type="region of interest" description="Disordered" evidence="6">
    <location>
        <begin position="62"/>
        <end position="100"/>
    </location>
</feature>
<keyword evidence="3" id="KW-0862">Zinc</keyword>
<evidence type="ECO:0000256" key="3">
    <source>
        <dbReference type="ARBA" id="ARBA00022833"/>
    </source>
</evidence>
<protein>
    <submittedName>
        <fullName evidence="9">PHD finger protein 21A-like isoform X1</fullName>
    </submittedName>
    <submittedName>
        <fullName evidence="10">PHD finger protein 21A-like isoform X2</fullName>
    </submittedName>
</protein>
<organism evidence="8 10">
    <name type="scientific">Branchiostoma belcheri</name>
    <name type="common">Amphioxus</name>
    <dbReference type="NCBI Taxonomy" id="7741"/>
    <lineage>
        <taxon>Eukaryota</taxon>
        <taxon>Metazoa</taxon>
        <taxon>Chordata</taxon>
        <taxon>Cephalochordata</taxon>
        <taxon>Leptocardii</taxon>
        <taxon>Amphioxiformes</taxon>
        <taxon>Branchiostomatidae</taxon>
        <taxon>Branchiostoma</taxon>
    </lineage>
</organism>
<evidence type="ECO:0000313" key="8">
    <source>
        <dbReference type="Proteomes" id="UP000515135"/>
    </source>
</evidence>
<evidence type="ECO:0000256" key="4">
    <source>
        <dbReference type="PROSITE-ProRule" id="PRU00146"/>
    </source>
</evidence>
<evidence type="ECO:0000313" key="10">
    <source>
        <dbReference type="RefSeq" id="XP_019639826.1"/>
    </source>
</evidence>
<dbReference type="PANTHER" id="PTHR24102:SF28">
    <property type="entry name" value="PHD-TYPE DOMAIN-CONTAINING PROTEIN"/>
    <property type="match status" value="1"/>
</dbReference>
<dbReference type="CDD" id="cd15523">
    <property type="entry name" value="PHD_PHF21A"/>
    <property type="match status" value="1"/>
</dbReference>
<dbReference type="SMART" id="SM00249">
    <property type="entry name" value="PHD"/>
    <property type="match status" value="1"/>
</dbReference>
<accession>A0A6P5ADH6</accession>
<dbReference type="OrthoDB" id="336088at2759"/>
<dbReference type="RefSeq" id="XP_019639826.1">
    <property type="nucleotide sequence ID" value="XM_019784267.1"/>
</dbReference>
<reference evidence="9 10" key="1">
    <citation type="submission" date="2025-04" db="UniProtKB">
        <authorList>
            <consortium name="RefSeq"/>
        </authorList>
    </citation>
    <scope>IDENTIFICATION</scope>
    <source>
        <tissue evidence="9 10">Gonad</tissue>
    </source>
</reference>
<keyword evidence="5" id="KW-0175">Coiled coil</keyword>
<dbReference type="KEGG" id="bbel:109481684"/>
<dbReference type="PROSITE" id="PS50016">
    <property type="entry name" value="ZF_PHD_2"/>
    <property type="match status" value="1"/>
</dbReference>
<evidence type="ECO:0000256" key="1">
    <source>
        <dbReference type="ARBA" id="ARBA00022723"/>
    </source>
</evidence>
<sequence>MDLSSLQEQLKVEIQSHQVLVSQMKKDPQNAELQKRLHELQARITLLSEKQKKVVQQLRKELVKQEPSGDVQKPSPTSPTPTTTPKTLVMKQEPGTAPNMVTGSVTVSVIQPNSKTPTAASKANGDVAPVVGHEVQRMVPTSVQAHPIDLKQVRTTPSPKDPPHQIIRIIPTTGHAVTITATVPAVTRPPVALGSPGIATIRVPQFSSVQRIGQNRQPVLLQPLRPKPPTPQQASPTLIRKAAGISAAPTVMTHHVRIINGQPQYIASQQVTQPRTQPPVITMATAQVAPQSTTVSLSSTSTKTNSWPQGISPVQLVSPNSMVVAATASEAPVPVKEHGDHKKMQFMASLGLITQSTLEEIQNKRHERKRRSTANPQYCYGAIFEPERKRSALNYLSNTTGPNTRRRVGRPPRFIHSPTSSDSRPGTPLDEEGRENGHAGKGKSRLINTDANGQEDAHEDFCTVCKTSGELLCCDTCNRVYHLGCLDPPLKAIPSGMWMCPQCKTPCSDTMPWPGTLAIVHSYIAYKNEVMFAKEEEKRKLTKRSDDLKKERSQLESKAKQLTNNIMTQMQTKGELQQVHRDVQTTIDKLKNFLKLFKT</sequence>
<dbReference type="InterPro" id="IPR019787">
    <property type="entry name" value="Znf_PHD-finger"/>
</dbReference>
<keyword evidence="2 4" id="KW-0863">Zinc-finger</keyword>
<keyword evidence="1" id="KW-0479">Metal-binding</keyword>
<evidence type="ECO:0000313" key="9">
    <source>
        <dbReference type="RefSeq" id="XP_019639825.1"/>
    </source>
</evidence>